<dbReference type="InterPro" id="IPR016181">
    <property type="entry name" value="Acyl_CoA_acyltransferase"/>
</dbReference>
<dbReference type="Gene3D" id="3.40.630.30">
    <property type="match status" value="1"/>
</dbReference>
<dbReference type="PROSITE" id="PS51186">
    <property type="entry name" value="GNAT"/>
    <property type="match status" value="1"/>
</dbReference>
<evidence type="ECO:0000256" key="7">
    <source>
        <dbReference type="ARBA" id="ARBA00048372"/>
    </source>
</evidence>
<evidence type="ECO:0000256" key="4">
    <source>
        <dbReference type="ARBA" id="ARBA00022605"/>
    </source>
</evidence>
<evidence type="ECO:0000259" key="9">
    <source>
        <dbReference type="PROSITE" id="PS51186"/>
    </source>
</evidence>
<evidence type="ECO:0000256" key="3">
    <source>
        <dbReference type="ARBA" id="ARBA00022571"/>
    </source>
</evidence>
<evidence type="ECO:0000313" key="11">
    <source>
        <dbReference type="Proteomes" id="UP000297258"/>
    </source>
</evidence>
<dbReference type="HAMAP" id="MF_01105">
    <property type="entry name" value="N_acetyl_glu_synth"/>
    <property type="match status" value="1"/>
</dbReference>
<dbReference type="GO" id="GO:0006526">
    <property type="term" value="P:L-arginine biosynthetic process"/>
    <property type="evidence" value="ECO:0007669"/>
    <property type="project" value="UniProtKB-UniRule"/>
</dbReference>
<dbReference type="Proteomes" id="UP000297258">
    <property type="component" value="Unassembled WGS sequence"/>
</dbReference>
<proteinExistence type="inferred from homology"/>
<dbReference type="EC" id="2.3.1.1" evidence="8"/>
<evidence type="ECO:0000256" key="6">
    <source>
        <dbReference type="ARBA" id="ARBA00023315"/>
    </source>
</evidence>
<dbReference type="EMBL" id="SPUM01000002">
    <property type="protein sequence ID" value="TFW36202.1"/>
    <property type="molecule type" value="Genomic_DNA"/>
</dbReference>
<dbReference type="NCBIfam" id="NF003641">
    <property type="entry name" value="PRK05279.1"/>
    <property type="match status" value="1"/>
</dbReference>
<dbReference type="InterPro" id="IPR033719">
    <property type="entry name" value="NAGS_kin"/>
</dbReference>
<dbReference type="PANTHER" id="PTHR30602">
    <property type="entry name" value="AMINO-ACID ACETYLTRANSFERASE"/>
    <property type="match status" value="1"/>
</dbReference>
<name>A0A4Y9TBD3_9BURK</name>
<dbReference type="AlphaFoldDB" id="A0A4Y9TBD3"/>
<dbReference type="GO" id="GO:0005737">
    <property type="term" value="C:cytoplasm"/>
    <property type="evidence" value="ECO:0007669"/>
    <property type="project" value="UniProtKB-SubCell"/>
</dbReference>
<keyword evidence="3 8" id="KW-0055">Arginine biosynthesis</keyword>
<dbReference type="Gene3D" id="3.40.1160.10">
    <property type="entry name" value="Acetylglutamate kinase-like"/>
    <property type="match status" value="1"/>
</dbReference>
<comment type="caution">
    <text evidence="10">The sequence shown here is derived from an EMBL/GenBank/DDBJ whole genome shotgun (WGS) entry which is preliminary data.</text>
</comment>
<dbReference type="InterPro" id="IPR036393">
    <property type="entry name" value="AceGlu_kinase-like_sf"/>
</dbReference>
<comment type="catalytic activity">
    <reaction evidence="7 8">
        <text>L-glutamate + acetyl-CoA = N-acetyl-L-glutamate + CoA + H(+)</text>
        <dbReference type="Rhea" id="RHEA:24292"/>
        <dbReference type="ChEBI" id="CHEBI:15378"/>
        <dbReference type="ChEBI" id="CHEBI:29985"/>
        <dbReference type="ChEBI" id="CHEBI:44337"/>
        <dbReference type="ChEBI" id="CHEBI:57287"/>
        <dbReference type="ChEBI" id="CHEBI:57288"/>
        <dbReference type="EC" id="2.3.1.1"/>
    </reaction>
</comment>
<evidence type="ECO:0000256" key="2">
    <source>
        <dbReference type="ARBA" id="ARBA00009145"/>
    </source>
</evidence>
<keyword evidence="11" id="KW-1185">Reference proteome</keyword>
<keyword evidence="6 8" id="KW-0012">Acyltransferase</keyword>
<dbReference type="InterPro" id="IPR000182">
    <property type="entry name" value="GNAT_dom"/>
</dbReference>
<dbReference type="CDD" id="cd04301">
    <property type="entry name" value="NAT_SF"/>
    <property type="match status" value="1"/>
</dbReference>
<comment type="pathway">
    <text evidence="1 8">Amino-acid biosynthesis; L-arginine biosynthesis; N(2)-acetyl-L-ornithine from L-glutamate: step 1/4.</text>
</comment>
<dbReference type="NCBIfam" id="TIGR01890">
    <property type="entry name" value="N-Ac-Glu-synth"/>
    <property type="match status" value="1"/>
</dbReference>
<comment type="similarity">
    <text evidence="2 8">Belongs to the acetyltransferase family. ArgA subfamily.</text>
</comment>
<evidence type="ECO:0000313" key="10">
    <source>
        <dbReference type="EMBL" id="TFW36202.1"/>
    </source>
</evidence>
<dbReference type="UniPathway" id="UPA00068">
    <property type="reaction ID" value="UER00106"/>
</dbReference>
<evidence type="ECO:0000256" key="8">
    <source>
        <dbReference type="HAMAP-Rule" id="MF_01105"/>
    </source>
</evidence>
<dbReference type="GO" id="GO:0004042">
    <property type="term" value="F:L-glutamate N-acetyltransferase activity"/>
    <property type="evidence" value="ECO:0007669"/>
    <property type="project" value="UniProtKB-UniRule"/>
</dbReference>
<dbReference type="SUPFAM" id="SSF53633">
    <property type="entry name" value="Carbamate kinase-like"/>
    <property type="match status" value="1"/>
</dbReference>
<dbReference type="InterPro" id="IPR001048">
    <property type="entry name" value="Asp/Glu/Uridylate_kinase"/>
</dbReference>
<accession>A0A4Y9TBD3</accession>
<keyword evidence="4 8" id="KW-0028">Amino-acid biosynthesis</keyword>
<evidence type="ECO:0000256" key="1">
    <source>
        <dbReference type="ARBA" id="ARBA00004925"/>
    </source>
</evidence>
<keyword evidence="5 8" id="KW-0808">Transferase</keyword>
<protein>
    <recommendedName>
        <fullName evidence="8">Amino-acid acetyltransferase</fullName>
        <ecNumber evidence="8">2.3.1.1</ecNumber>
    </recommendedName>
    <alternativeName>
        <fullName evidence="8">N-acetylglutamate synthase</fullName>
        <shortName evidence="8">AGS</shortName>
        <shortName evidence="8">NAGS</shortName>
    </alternativeName>
</protein>
<dbReference type="SUPFAM" id="SSF55729">
    <property type="entry name" value="Acyl-CoA N-acyltransferases (Nat)"/>
    <property type="match status" value="1"/>
</dbReference>
<dbReference type="Pfam" id="PF00696">
    <property type="entry name" value="AA_kinase"/>
    <property type="match status" value="1"/>
</dbReference>
<organism evidence="10 11">
    <name type="scientific">Massilia horti</name>
    <dbReference type="NCBI Taxonomy" id="2562153"/>
    <lineage>
        <taxon>Bacteria</taxon>
        <taxon>Pseudomonadati</taxon>
        <taxon>Pseudomonadota</taxon>
        <taxon>Betaproteobacteria</taxon>
        <taxon>Burkholderiales</taxon>
        <taxon>Oxalobacteraceae</taxon>
        <taxon>Telluria group</taxon>
        <taxon>Massilia</taxon>
    </lineage>
</organism>
<evidence type="ECO:0000256" key="5">
    <source>
        <dbReference type="ARBA" id="ARBA00022679"/>
    </source>
</evidence>
<dbReference type="InterPro" id="IPR010167">
    <property type="entry name" value="NH2A_AcTrfase"/>
</dbReference>
<dbReference type="CDD" id="cd04237">
    <property type="entry name" value="AAK_NAGS-ABP"/>
    <property type="match status" value="1"/>
</dbReference>
<feature type="domain" description="N-acetyltransferase" evidence="9">
    <location>
        <begin position="291"/>
        <end position="437"/>
    </location>
</feature>
<dbReference type="PANTHER" id="PTHR30602:SF12">
    <property type="entry name" value="AMINO-ACID ACETYLTRANSFERASE NAGS1, CHLOROPLASTIC-RELATED"/>
    <property type="match status" value="1"/>
</dbReference>
<dbReference type="OrthoDB" id="9802238at2"/>
<dbReference type="PIRSF" id="PIRSF000423">
    <property type="entry name" value="ArgA"/>
    <property type="match status" value="1"/>
</dbReference>
<comment type="miscellaneous">
    <text evidence="8">In bacteria which possess the bifunctional enzyme ornithine acetyltransferase/N-acetylglutamate synthase (ArgJ), ArgA fulfills an anaplerotic role.</text>
</comment>
<dbReference type="RefSeq" id="WP_135187766.1">
    <property type="nucleotide sequence ID" value="NZ_SPUM01000002.1"/>
</dbReference>
<dbReference type="Pfam" id="PF13508">
    <property type="entry name" value="Acetyltransf_7"/>
    <property type="match status" value="1"/>
</dbReference>
<keyword evidence="8" id="KW-0963">Cytoplasm</keyword>
<sequence>MENPTQFVQWLRSVAPYIHAFGGKTFVVAFPGELVTAGALPVLAHDLSLLLGLGIRLVVVHGSRPQVADQLALRNVEGRFHNGIRITDSAALECAKEAAGELRLDIEAAFSQGLPNTPMSHAQINVVSGNFITARPLGVIDGVDFELTGVTRKIAADKIRPILTTEDSLVLLSPLGFSPTGEVFNLTMEDVASSAAIALRADKLIFLTEASLMTDAAGAEIRELSSHQAEAVLQAGFLPNDVAFYLQHAVKVCNSGVDRAHIVPYEMDGATLLELFTHDGVGTMISHENLESLRPATIEDVGGIIKLIEPLEADGTLVKRPRELIEREIDQFSVIEHDGVIFGCAALYPFTDEKMAEMACLTVSPDAQAQGDGERILKHMENRARGAGLNKLFVLTTRTAHWFKKRGFVSATVDDLPKDRQHMYNWQRKSQVLIKTL</sequence>
<comment type="subcellular location">
    <subcellularLocation>
        <location evidence="8">Cytoplasm</location>
    </subcellularLocation>
</comment>
<reference evidence="10 11" key="1">
    <citation type="submission" date="2019-03" db="EMBL/GenBank/DDBJ databases">
        <title>Draft genome of Massilia hortus sp. nov., a novel bacterial species of the Oxalobacteraceae family.</title>
        <authorList>
            <person name="Peta V."/>
            <person name="Raths R."/>
            <person name="Bucking H."/>
        </authorList>
    </citation>
    <scope>NUCLEOTIDE SEQUENCE [LARGE SCALE GENOMIC DNA]</scope>
    <source>
        <strain evidence="10 11">ONC3</strain>
    </source>
</reference>
<gene>
    <name evidence="8" type="primary">argA</name>
    <name evidence="10" type="ORF">E4O92_00410</name>
</gene>